<keyword evidence="5 10" id="KW-0999">Mitochondrion inner membrane</keyword>
<dbReference type="EC" id="4.4.1.17" evidence="10"/>
<dbReference type="Pfam" id="PF01265">
    <property type="entry name" value="Cyto_heme_lyase"/>
    <property type="match status" value="1"/>
</dbReference>
<keyword evidence="13" id="KW-1185">Reference proteome</keyword>
<dbReference type="InterPro" id="IPR000511">
    <property type="entry name" value="Holocyt_c/c1_synthase"/>
</dbReference>
<comment type="subcellular location">
    <subcellularLocation>
        <location evidence="1 10">Mitochondrion inner membrane</location>
    </subcellularLocation>
</comment>
<accession>A0A4P9YXF4</accession>
<evidence type="ECO:0000256" key="5">
    <source>
        <dbReference type="ARBA" id="ARBA00022792"/>
    </source>
</evidence>
<dbReference type="PROSITE" id="PS00822">
    <property type="entry name" value="CYTO_HEME_LYASE_2"/>
    <property type="match status" value="1"/>
</dbReference>
<keyword evidence="4 10" id="KW-0479">Metal-binding</keyword>
<keyword evidence="7 10" id="KW-0496">Mitochondrion</keyword>
<evidence type="ECO:0000256" key="2">
    <source>
        <dbReference type="ARBA" id="ARBA00007255"/>
    </source>
</evidence>
<organism evidence="12 13">
    <name type="scientific">Syncephalis pseudoplumigaleata</name>
    <dbReference type="NCBI Taxonomy" id="1712513"/>
    <lineage>
        <taxon>Eukaryota</taxon>
        <taxon>Fungi</taxon>
        <taxon>Fungi incertae sedis</taxon>
        <taxon>Zoopagomycota</taxon>
        <taxon>Zoopagomycotina</taxon>
        <taxon>Zoopagomycetes</taxon>
        <taxon>Zoopagales</taxon>
        <taxon>Piptocephalidaceae</taxon>
        <taxon>Syncephalis</taxon>
    </lineage>
</organism>
<comment type="similarity">
    <text evidence="2 10">Belongs to the cytochrome c-type heme lyase family.</text>
</comment>
<evidence type="ECO:0000256" key="4">
    <source>
        <dbReference type="ARBA" id="ARBA00022723"/>
    </source>
</evidence>
<keyword evidence="6 10" id="KW-0408">Iron</keyword>
<evidence type="ECO:0000313" key="12">
    <source>
        <dbReference type="EMBL" id="RKP24803.1"/>
    </source>
</evidence>
<proteinExistence type="inferred from homology"/>
<protein>
    <recommendedName>
        <fullName evidence="10">Holocytochrome c-type synthase</fullName>
        <ecNumber evidence="10">4.4.1.17</ecNumber>
    </recommendedName>
</protein>
<evidence type="ECO:0000256" key="6">
    <source>
        <dbReference type="ARBA" id="ARBA00023004"/>
    </source>
</evidence>
<evidence type="ECO:0000256" key="7">
    <source>
        <dbReference type="ARBA" id="ARBA00023128"/>
    </source>
</evidence>
<comment type="catalytic activity">
    <reaction evidence="10">
        <text>holo-[cytochrome c] = apo-[cytochrome c] + heme b</text>
        <dbReference type="Rhea" id="RHEA:22648"/>
        <dbReference type="Rhea" id="RHEA-COMP:10725"/>
        <dbReference type="Rhea" id="RHEA-COMP:10726"/>
        <dbReference type="ChEBI" id="CHEBI:29950"/>
        <dbReference type="ChEBI" id="CHEBI:60344"/>
        <dbReference type="ChEBI" id="CHEBI:83739"/>
        <dbReference type="EC" id="4.4.1.17"/>
    </reaction>
</comment>
<keyword evidence="8 10" id="KW-0472">Membrane</keyword>
<feature type="region of interest" description="Disordered" evidence="11">
    <location>
        <begin position="1"/>
        <end position="24"/>
    </location>
</feature>
<evidence type="ECO:0000256" key="3">
    <source>
        <dbReference type="ARBA" id="ARBA00022617"/>
    </source>
</evidence>
<dbReference type="GO" id="GO:0046872">
    <property type="term" value="F:metal ion binding"/>
    <property type="evidence" value="ECO:0007669"/>
    <property type="project" value="UniProtKB-KW"/>
</dbReference>
<dbReference type="EMBL" id="KZ990028">
    <property type="protein sequence ID" value="RKP24803.1"/>
    <property type="molecule type" value="Genomic_DNA"/>
</dbReference>
<dbReference type="PANTHER" id="PTHR12743">
    <property type="entry name" value="CYTOCHROME C1 HEME LYASE"/>
    <property type="match status" value="1"/>
</dbReference>
<dbReference type="PANTHER" id="PTHR12743:SF0">
    <property type="entry name" value="HOLOCYTOCHROME C-TYPE SYNTHASE"/>
    <property type="match status" value="1"/>
</dbReference>
<name>A0A4P9YXF4_9FUNG</name>
<gene>
    <name evidence="12" type="ORF">SYNPS1DRAFT_16601</name>
</gene>
<dbReference type="GO" id="GO:0005743">
    <property type="term" value="C:mitochondrial inner membrane"/>
    <property type="evidence" value="ECO:0007669"/>
    <property type="project" value="UniProtKB-SubCell"/>
</dbReference>
<evidence type="ECO:0000256" key="9">
    <source>
        <dbReference type="ARBA" id="ARBA00023239"/>
    </source>
</evidence>
<evidence type="ECO:0000256" key="10">
    <source>
        <dbReference type="RuleBase" id="RU363130"/>
    </source>
</evidence>
<keyword evidence="9 10" id="KW-0456">Lyase</keyword>
<evidence type="ECO:0000256" key="11">
    <source>
        <dbReference type="SAM" id="MobiDB-lite"/>
    </source>
</evidence>
<dbReference type="Proteomes" id="UP000278143">
    <property type="component" value="Unassembled WGS sequence"/>
</dbReference>
<dbReference type="PROSITE" id="PS00821">
    <property type="entry name" value="CYTO_HEME_LYASE_1"/>
    <property type="match status" value="1"/>
</dbReference>
<comment type="function">
    <text evidence="10">Lyase that catalyzes the covalent linking of the heme group to the cytochrome C apoprotein to produce the mature functional cytochrome.</text>
</comment>
<dbReference type="GO" id="GO:0004408">
    <property type="term" value="F:holocytochrome-c synthase activity"/>
    <property type="evidence" value="ECO:0007669"/>
    <property type="project" value="UniProtKB-EC"/>
</dbReference>
<evidence type="ECO:0000313" key="13">
    <source>
        <dbReference type="Proteomes" id="UP000278143"/>
    </source>
</evidence>
<keyword evidence="3 10" id="KW-0349">Heme</keyword>
<evidence type="ECO:0000256" key="1">
    <source>
        <dbReference type="ARBA" id="ARBA00004273"/>
    </source>
</evidence>
<dbReference type="OrthoDB" id="4243at2759"/>
<evidence type="ECO:0000256" key="8">
    <source>
        <dbReference type="ARBA" id="ARBA00023136"/>
    </source>
</evidence>
<feature type="compositionally biased region" description="Low complexity" evidence="11">
    <location>
        <begin position="1"/>
        <end position="12"/>
    </location>
</feature>
<reference evidence="13" key="1">
    <citation type="journal article" date="2018" name="Nat. Microbiol.">
        <title>Leveraging single-cell genomics to expand the fungal tree of life.</title>
        <authorList>
            <person name="Ahrendt S.R."/>
            <person name="Quandt C.A."/>
            <person name="Ciobanu D."/>
            <person name="Clum A."/>
            <person name="Salamov A."/>
            <person name="Andreopoulos B."/>
            <person name="Cheng J.F."/>
            <person name="Woyke T."/>
            <person name="Pelin A."/>
            <person name="Henrissat B."/>
            <person name="Reynolds N.K."/>
            <person name="Benny G.L."/>
            <person name="Smith M.E."/>
            <person name="James T.Y."/>
            <person name="Grigoriev I.V."/>
        </authorList>
    </citation>
    <scope>NUCLEOTIDE SEQUENCE [LARGE SCALE GENOMIC DNA]</scope>
    <source>
        <strain evidence="13">Benny S71-1</strain>
    </source>
</reference>
<dbReference type="AlphaFoldDB" id="A0A4P9YXF4"/>
<sequence length="180" mass="20664">MAKATTTTTTATPNDAGDNACPAARGDREQGVWVYPSQQMFFNALRRKQWNPNEEDMRTVVPIHNAVNERAWKEILQWERMHQSECGRPALVRFQGRPHDISIKARLRSWLGYKLPFDRHDWVVDRCGEEVTYIIDFYAGQPDPARPEAVASFYLDVRPAPTLSGLVDRARFLFAQLTSD</sequence>